<organism evidence="7">
    <name type="scientific">Glycine soja</name>
    <name type="common">Wild soybean</name>
    <dbReference type="NCBI Taxonomy" id="3848"/>
    <lineage>
        <taxon>Eukaryota</taxon>
        <taxon>Viridiplantae</taxon>
        <taxon>Streptophyta</taxon>
        <taxon>Embryophyta</taxon>
        <taxon>Tracheophyta</taxon>
        <taxon>Spermatophyta</taxon>
        <taxon>Magnoliopsida</taxon>
        <taxon>eudicotyledons</taxon>
        <taxon>Gunneridae</taxon>
        <taxon>Pentapetalae</taxon>
        <taxon>rosids</taxon>
        <taxon>fabids</taxon>
        <taxon>Fabales</taxon>
        <taxon>Fabaceae</taxon>
        <taxon>Papilionoideae</taxon>
        <taxon>50 kb inversion clade</taxon>
        <taxon>NPAAA clade</taxon>
        <taxon>indigoferoid/millettioid clade</taxon>
        <taxon>Phaseoleae</taxon>
        <taxon>Glycine</taxon>
        <taxon>Glycine subgen. Soja</taxon>
    </lineage>
</organism>
<comment type="catalytic activity">
    <reaction evidence="4">
        <text>L-threonyl-[protein] + ATP = O-phospho-L-threonyl-[protein] + ADP + H(+)</text>
        <dbReference type="Rhea" id="RHEA:46608"/>
        <dbReference type="Rhea" id="RHEA-COMP:11060"/>
        <dbReference type="Rhea" id="RHEA-COMP:11605"/>
        <dbReference type="ChEBI" id="CHEBI:15378"/>
        <dbReference type="ChEBI" id="CHEBI:30013"/>
        <dbReference type="ChEBI" id="CHEBI:30616"/>
        <dbReference type="ChEBI" id="CHEBI:61977"/>
        <dbReference type="ChEBI" id="CHEBI:456216"/>
        <dbReference type="EC" id="2.7.11.1"/>
    </reaction>
</comment>
<accession>A0A0B2RLF5</accession>
<sequence>YKGFDEVAWNQVRIDELQQSVDDLAKLYSEVNLLKSLKHENIIKFFNSWIDGKKKTINIIIELCTLGNLRQYCKRHRYVDMKAIKDWAKQILQGLVYLHSHNPPIIHKDLKCDNIFVNGNHGEVKIGDLGTLEFMAPKLYEEEYNELVDVYSFGMCLLEMVTFQYPYSECNNPAQIYKKVTSGIEPASLEKVNDPQIKEFIKKCLVSTSKRLSTKELLKDPFLQVERLSCSTSEIKLGDMHFEGYKLHTTNCNVSKSIEINELSKNSHHMTSTFCETPDHISFTNNCFSLSLTHKNIDFELKFNVEEIESQYQHLSQELLRMRSKALEAVEKKWIAKKKMITQ</sequence>
<dbReference type="InterPro" id="IPR011009">
    <property type="entry name" value="Kinase-like_dom_sf"/>
</dbReference>
<evidence type="ECO:0000256" key="4">
    <source>
        <dbReference type="ARBA" id="ARBA00047899"/>
    </source>
</evidence>
<reference evidence="7" key="1">
    <citation type="submission" date="2014-07" db="EMBL/GenBank/DDBJ databases">
        <title>Identification of a novel salt tolerance gene in wild soybean by whole-genome sequencing.</title>
        <authorList>
            <person name="Lam H.-M."/>
            <person name="Qi X."/>
            <person name="Li M.-W."/>
            <person name="Liu X."/>
            <person name="Xie M."/>
            <person name="Ni M."/>
            <person name="Xu X."/>
        </authorList>
    </citation>
    <scope>NUCLEOTIDE SEQUENCE [LARGE SCALE GENOMIC DNA]</scope>
    <source>
        <tissue evidence="7">Root</tissue>
    </source>
</reference>
<dbReference type="AlphaFoldDB" id="A0A0B2RLF5"/>
<evidence type="ECO:0000259" key="6">
    <source>
        <dbReference type="PROSITE" id="PS50011"/>
    </source>
</evidence>
<keyword evidence="2" id="KW-0723">Serine/threonine-protein kinase</keyword>
<dbReference type="GO" id="GO:0004674">
    <property type="term" value="F:protein serine/threonine kinase activity"/>
    <property type="evidence" value="ECO:0007669"/>
    <property type="project" value="UniProtKB-KW"/>
</dbReference>
<dbReference type="GO" id="GO:0106310">
    <property type="term" value="F:protein serine kinase activity"/>
    <property type="evidence" value="ECO:0007669"/>
    <property type="project" value="RHEA"/>
</dbReference>
<dbReference type="Proteomes" id="UP000053555">
    <property type="component" value="Unassembled WGS sequence"/>
</dbReference>
<keyword evidence="3 7" id="KW-0418">Kinase</keyword>
<evidence type="ECO:0000256" key="2">
    <source>
        <dbReference type="ARBA" id="ARBA00022527"/>
    </source>
</evidence>
<dbReference type="InterPro" id="IPR050588">
    <property type="entry name" value="WNK_Ser-Thr_kinase"/>
</dbReference>
<dbReference type="GO" id="GO:0005524">
    <property type="term" value="F:ATP binding"/>
    <property type="evidence" value="ECO:0007669"/>
    <property type="project" value="InterPro"/>
</dbReference>
<dbReference type="PROSITE" id="PS50011">
    <property type="entry name" value="PROTEIN_KINASE_DOM"/>
    <property type="match status" value="1"/>
</dbReference>
<name>A0A0B2RLF5_GLYSO</name>
<dbReference type="InterPro" id="IPR000719">
    <property type="entry name" value="Prot_kinase_dom"/>
</dbReference>
<protein>
    <recommendedName>
        <fullName evidence="1">non-specific serine/threonine protein kinase</fullName>
        <ecNumber evidence="1">2.7.11.1</ecNumber>
    </recommendedName>
</protein>
<evidence type="ECO:0000256" key="1">
    <source>
        <dbReference type="ARBA" id="ARBA00012513"/>
    </source>
</evidence>
<dbReference type="EC" id="2.7.11.1" evidence="1"/>
<evidence type="ECO:0000256" key="3">
    <source>
        <dbReference type="ARBA" id="ARBA00022777"/>
    </source>
</evidence>
<dbReference type="FunFam" id="1.10.510.10:FF:001565">
    <property type="entry name" value="WNK protein kinase"/>
    <property type="match status" value="1"/>
</dbReference>
<dbReference type="InterPro" id="IPR008271">
    <property type="entry name" value="Ser/Thr_kinase_AS"/>
</dbReference>
<dbReference type="PANTHER" id="PTHR13902">
    <property type="entry name" value="SERINE/THREONINE-PROTEIN KINASE WNK WITH NO LYSINE -RELATED"/>
    <property type="match status" value="1"/>
</dbReference>
<feature type="non-terminal residue" evidence="7">
    <location>
        <position position="1"/>
    </location>
</feature>
<dbReference type="EMBL" id="KN648405">
    <property type="protein sequence ID" value="KHN35396.1"/>
    <property type="molecule type" value="Genomic_DNA"/>
</dbReference>
<feature type="domain" description="Protein kinase" evidence="6">
    <location>
        <begin position="1"/>
        <end position="223"/>
    </location>
</feature>
<evidence type="ECO:0000313" key="7">
    <source>
        <dbReference type="EMBL" id="KHN35396.1"/>
    </source>
</evidence>
<dbReference type="Pfam" id="PF00069">
    <property type="entry name" value="Pkinase"/>
    <property type="match status" value="1"/>
</dbReference>
<dbReference type="Gene3D" id="3.30.200.20">
    <property type="entry name" value="Phosphorylase Kinase, domain 1"/>
    <property type="match status" value="1"/>
</dbReference>
<dbReference type="Gene3D" id="1.10.510.10">
    <property type="entry name" value="Transferase(Phosphotransferase) domain 1"/>
    <property type="match status" value="1"/>
</dbReference>
<dbReference type="SUPFAM" id="SSF56112">
    <property type="entry name" value="Protein kinase-like (PK-like)"/>
    <property type="match status" value="1"/>
</dbReference>
<dbReference type="PROSITE" id="PS00108">
    <property type="entry name" value="PROTEIN_KINASE_ST"/>
    <property type="match status" value="1"/>
</dbReference>
<dbReference type="SMART" id="SM00220">
    <property type="entry name" value="S_TKc"/>
    <property type="match status" value="1"/>
</dbReference>
<comment type="catalytic activity">
    <reaction evidence="5">
        <text>L-seryl-[protein] + ATP = O-phospho-L-seryl-[protein] + ADP + H(+)</text>
        <dbReference type="Rhea" id="RHEA:17989"/>
        <dbReference type="Rhea" id="RHEA-COMP:9863"/>
        <dbReference type="Rhea" id="RHEA-COMP:11604"/>
        <dbReference type="ChEBI" id="CHEBI:15378"/>
        <dbReference type="ChEBI" id="CHEBI:29999"/>
        <dbReference type="ChEBI" id="CHEBI:30616"/>
        <dbReference type="ChEBI" id="CHEBI:83421"/>
        <dbReference type="ChEBI" id="CHEBI:456216"/>
        <dbReference type="EC" id="2.7.11.1"/>
    </reaction>
</comment>
<evidence type="ECO:0000256" key="5">
    <source>
        <dbReference type="ARBA" id="ARBA00048679"/>
    </source>
</evidence>
<gene>
    <name evidence="7" type="ORF">glysoja_029026</name>
</gene>
<proteinExistence type="predicted"/>
<keyword evidence="7" id="KW-0808">Transferase</keyword>